<dbReference type="EMBL" id="CAUJNA010001412">
    <property type="protein sequence ID" value="CAJ1386753.1"/>
    <property type="molecule type" value="Genomic_DNA"/>
</dbReference>
<gene>
    <name evidence="2" type="ORF">EVOR1521_LOCUS12966</name>
</gene>
<evidence type="ECO:0000256" key="1">
    <source>
        <dbReference type="SAM" id="MobiDB-lite"/>
    </source>
</evidence>
<evidence type="ECO:0000313" key="2">
    <source>
        <dbReference type="EMBL" id="CAJ1386753.1"/>
    </source>
</evidence>
<accession>A0AA36IGB0</accession>
<feature type="region of interest" description="Disordered" evidence="1">
    <location>
        <begin position="1"/>
        <end position="31"/>
    </location>
</feature>
<protein>
    <submittedName>
        <fullName evidence="2">Uncharacterized protein</fullName>
    </submittedName>
</protein>
<sequence length="284" mass="30989">MRSQHPHPQPVRPVGDSAAEPEAVRLRKRRRLDEEAALDKPAVCATRWSQSAVMVLAGHQDGGAAACAAAPSSPGVSAVKKTFGKVLGSLGDANLALRNGLVQIAVPGAPADDCVRLLDVLTALAETEVYAGNQLYLERLLHFDQEARKKKDGVSSVPTSSLVEPPDLTDVEFAGRRLVDALAEAGKWDLAAADGLPLRLSRKSEWGNFRQHYFIRRKKDAAQYKQYGYCLRGSQTLEIWKCSTQAQERYGNPDSTPKMRQLRGPHDFDGAVLRETLAPGFSHP</sequence>
<name>A0AA36IGB0_9DINO</name>
<reference evidence="2" key="1">
    <citation type="submission" date="2023-08" db="EMBL/GenBank/DDBJ databases">
        <authorList>
            <person name="Chen Y."/>
            <person name="Shah S."/>
            <person name="Dougan E. K."/>
            <person name="Thang M."/>
            <person name="Chan C."/>
        </authorList>
    </citation>
    <scope>NUCLEOTIDE SEQUENCE</scope>
</reference>
<evidence type="ECO:0000313" key="3">
    <source>
        <dbReference type="Proteomes" id="UP001178507"/>
    </source>
</evidence>
<organism evidence="2 3">
    <name type="scientific">Effrenium voratum</name>
    <dbReference type="NCBI Taxonomy" id="2562239"/>
    <lineage>
        <taxon>Eukaryota</taxon>
        <taxon>Sar</taxon>
        <taxon>Alveolata</taxon>
        <taxon>Dinophyceae</taxon>
        <taxon>Suessiales</taxon>
        <taxon>Symbiodiniaceae</taxon>
        <taxon>Effrenium</taxon>
    </lineage>
</organism>
<dbReference type="Proteomes" id="UP001178507">
    <property type="component" value="Unassembled WGS sequence"/>
</dbReference>
<proteinExistence type="predicted"/>
<keyword evidence="3" id="KW-1185">Reference proteome</keyword>
<dbReference type="AlphaFoldDB" id="A0AA36IGB0"/>
<comment type="caution">
    <text evidence="2">The sequence shown here is derived from an EMBL/GenBank/DDBJ whole genome shotgun (WGS) entry which is preliminary data.</text>
</comment>